<keyword evidence="2" id="KW-1185">Reference proteome</keyword>
<evidence type="ECO:0000313" key="1">
    <source>
        <dbReference type="EMBL" id="CAG8819540.1"/>
    </source>
</evidence>
<reference evidence="1" key="1">
    <citation type="submission" date="2021-06" db="EMBL/GenBank/DDBJ databases">
        <authorList>
            <person name="Kallberg Y."/>
            <person name="Tangrot J."/>
            <person name="Rosling A."/>
        </authorList>
    </citation>
    <scope>NUCLEOTIDE SEQUENCE</scope>
    <source>
        <strain evidence="1">MA461A</strain>
    </source>
</reference>
<evidence type="ECO:0000313" key="2">
    <source>
        <dbReference type="Proteomes" id="UP000789920"/>
    </source>
</evidence>
<proteinExistence type="predicted"/>
<feature type="non-terminal residue" evidence="1">
    <location>
        <position position="58"/>
    </location>
</feature>
<name>A0ACA9S0Z7_9GLOM</name>
<accession>A0ACA9S0Z7</accession>
<sequence length="58" mass="6035">NNRFKHWVYNFTTSSAPPVAMSVALPGVASSSIMSSVPLVAVDIVPSVPPVVVDIVPS</sequence>
<feature type="non-terminal residue" evidence="1">
    <location>
        <position position="1"/>
    </location>
</feature>
<comment type="caution">
    <text evidence="1">The sequence shown here is derived from an EMBL/GenBank/DDBJ whole genome shotgun (WGS) entry which is preliminary data.</text>
</comment>
<dbReference type="EMBL" id="CAJVQC010082441">
    <property type="protein sequence ID" value="CAG8819540.1"/>
    <property type="molecule type" value="Genomic_DNA"/>
</dbReference>
<dbReference type="Proteomes" id="UP000789920">
    <property type="component" value="Unassembled WGS sequence"/>
</dbReference>
<protein>
    <submittedName>
        <fullName evidence="1">31197_t:CDS:1</fullName>
    </submittedName>
</protein>
<organism evidence="1 2">
    <name type="scientific">Racocetra persica</name>
    <dbReference type="NCBI Taxonomy" id="160502"/>
    <lineage>
        <taxon>Eukaryota</taxon>
        <taxon>Fungi</taxon>
        <taxon>Fungi incertae sedis</taxon>
        <taxon>Mucoromycota</taxon>
        <taxon>Glomeromycotina</taxon>
        <taxon>Glomeromycetes</taxon>
        <taxon>Diversisporales</taxon>
        <taxon>Gigasporaceae</taxon>
        <taxon>Racocetra</taxon>
    </lineage>
</organism>
<gene>
    <name evidence="1" type="ORF">RPERSI_LOCUS25153</name>
</gene>